<dbReference type="PROSITE" id="PS00108">
    <property type="entry name" value="PROTEIN_KINASE_ST"/>
    <property type="match status" value="1"/>
</dbReference>
<evidence type="ECO:0000256" key="2">
    <source>
        <dbReference type="ARBA" id="ARBA00022527"/>
    </source>
</evidence>
<dbReference type="InterPro" id="IPR000719">
    <property type="entry name" value="Prot_kinase_dom"/>
</dbReference>
<dbReference type="OMA" id="ENIMCES"/>
<proteinExistence type="inferred from homology"/>
<dbReference type="PROSITE" id="PS50011">
    <property type="entry name" value="PROTEIN_KINASE_DOM"/>
    <property type="match status" value="1"/>
</dbReference>
<feature type="domain" description="Protein kinase" evidence="8">
    <location>
        <begin position="1"/>
        <end position="243"/>
    </location>
</feature>
<evidence type="ECO:0000256" key="4">
    <source>
        <dbReference type="ARBA" id="ARBA00022741"/>
    </source>
</evidence>
<dbReference type="AlphaFoldDB" id="A0A8D0GTN6"/>
<feature type="region of interest" description="Disordered" evidence="7">
    <location>
        <begin position="318"/>
        <end position="338"/>
    </location>
</feature>
<dbReference type="SMART" id="SM00220">
    <property type="entry name" value="S_TKc"/>
    <property type="match status" value="1"/>
</dbReference>
<reference evidence="9" key="2">
    <citation type="submission" date="2025-09" db="UniProtKB">
        <authorList>
            <consortium name="Ensembl"/>
        </authorList>
    </citation>
    <scope>IDENTIFICATION</scope>
</reference>
<name>A0A8D0GTN6_SPHPU</name>
<dbReference type="GeneTree" id="ENSGT00940000163949"/>
<evidence type="ECO:0000313" key="9">
    <source>
        <dbReference type="Ensembl" id="ENSSPUP00000013729.1"/>
    </source>
</evidence>
<organism evidence="9 10">
    <name type="scientific">Sphenodon punctatus</name>
    <name type="common">Tuatara</name>
    <name type="synonym">Hatteria punctata</name>
    <dbReference type="NCBI Taxonomy" id="8508"/>
    <lineage>
        <taxon>Eukaryota</taxon>
        <taxon>Metazoa</taxon>
        <taxon>Chordata</taxon>
        <taxon>Craniata</taxon>
        <taxon>Vertebrata</taxon>
        <taxon>Euteleostomi</taxon>
        <taxon>Lepidosauria</taxon>
        <taxon>Sphenodontia</taxon>
        <taxon>Sphenodontidae</taxon>
        <taxon>Sphenodon</taxon>
    </lineage>
</organism>
<dbReference type="GO" id="GO:0035556">
    <property type="term" value="P:intracellular signal transduction"/>
    <property type="evidence" value="ECO:0007669"/>
    <property type="project" value="TreeGrafter"/>
</dbReference>
<dbReference type="GO" id="GO:0004674">
    <property type="term" value="F:protein serine/threonine kinase activity"/>
    <property type="evidence" value="ECO:0007669"/>
    <property type="project" value="UniProtKB-KW"/>
</dbReference>
<keyword evidence="4" id="KW-0547">Nucleotide-binding</keyword>
<evidence type="ECO:0000259" key="8">
    <source>
        <dbReference type="PROSITE" id="PS50011"/>
    </source>
</evidence>
<dbReference type="Ensembl" id="ENSSPUT00000014644.1">
    <property type="protein sequence ID" value="ENSSPUP00000013729.1"/>
    <property type="gene ID" value="ENSSPUG00000010577.1"/>
</dbReference>
<evidence type="ECO:0000256" key="5">
    <source>
        <dbReference type="ARBA" id="ARBA00022777"/>
    </source>
</evidence>
<dbReference type="PANTHER" id="PTHR24342">
    <property type="entry name" value="SERINE/THREONINE-PROTEIN KINASE 17"/>
    <property type="match status" value="1"/>
</dbReference>
<evidence type="ECO:0000313" key="10">
    <source>
        <dbReference type="Proteomes" id="UP000694392"/>
    </source>
</evidence>
<evidence type="ECO:0000256" key="1">
    <source>
        <dbReference type="ARBA" id="ARBA00006692"/>
    </source>
</evidence>
<keyword evidence="5" id="KW-0418">Kinase</keyword>
<accession>A0A8D0GTN6</accession>
<dbReference type="Gene3D" id="1.10.510.10">
    <property type="entry name" value="Transferase(Phosphotransferase) domain 1"/>
    <property type="match status" value="1"/>
</dbReference>
<dbReference type="SUPFAM" id="SSF56112">
    <property type="entry name" value="Protein kinase-like (PK-like)"/>
    <property type="match status" value="1"/>
</dbReference>
<keyword evidence="2" id="KW-0723">Serine/threonine-protein kinase</keyword>
<dbReference type="FunFam" id="1.10.510.10:FF:000321">
    <property type="entry name" value="Bent, isoform C"/>
    <property type="match status" value="1"/>
</dbReference>
<dbReference type="GO" id="GO:0005524">
    <property type="term" value="F:ATP binding"/>
    <property type="evidence" value="ECO:0007669"/>
    <property type="project" value="UniProtKB-KW"/>
</dbReference>
<dbReference type="Pfam" id="PF00069">
    <property type="entry name" value="Pkinase"/>
    <property type="match status" value="1"/>
</dbReference>
<reference evidence="9" key="1">
    <citation type="submission" date="2025-08" db="UniProtKB">
        <authorList>
            <consortium name="Ensembl"/>
        </authorList>
    </citation>
    <scope>IDENTIFICATION</scope>
</reference>
<dbReference type="InterPro" id="IPR011009">
    <property type="entry name" value="Kinase-like_dom_sf"/>
</dbReference>
<dbReference type="GO" id="GO:0043065">
    <property type="term" value="P:positive regulation of apoptotic process"/>
    <property type="evidence" value="ECO:0007669"/>
    <property type="project" value="TreeGrafter"/>
</dbReference>
<dbReference type="Proteomes" id="UP000694392">
    <property type="component" value="Unplaced"/>
</dbReference>
<dbReference type="GO" id="GO:0005634">
    <property type="term" value="C:nucleus"/>
    <property type="evidence" value="ECO:0007669"/>
    <property type="project" value="TreeGrafter"/>
</dbReference>
<evidence type="ECO:0000256" key="7">
    <source>
        <dbReference type="SAM" id="MobiDB-lite"/>
    </source>
</evidence>
<comment type="similarity">
    <text evidence="1">Belongs to the protein kinase superfamily. CAMK Ser/Thr protein kinase family.</text>
</comment>
<protein>
    <recommendedName>
        <fullName evidence="8">Protein kinase domain-containing protein</fullName>
    </recommendedName>
</protein>
<evidence type="ECO:0000256" key="6">
    <source>
        <dbReference type="ARBA" id="ARBA00022840"/>
    </source>
</evidence>
<dbReference type="PANTHER" id="PTHR24342:SF20">
    <property type="entry name" value="MYOSIN LIGHT CHAIN KINASE, SMOOTH MUSCLE"/>
    <property type="match status" value="1"/>
</dbReference>
<dbReference type="Gene3D" id="3.30.200.20">
    <property type="entry name" value="Phosphorylase Kinase, domain 1"/>
    <property type="match status" value="1"/>
</dbReference>
<keyword evidence="10" id="KW-1185">Reference proteome</keyword>
<sequence length="338" mass="37934">MVYKLQEKATGKIRAGKYFKTRTGKEREAACAEVELMNSLHHPRLVQCLAAFQSQGELVMVMEYMAGGELFERIVADDFEHTEPASMQYVQQILEGIRYIHHQGILHLDLKPENIICVSEASRWVKIIDFGLARRLDPAIPLKVLHGTPEFMAPEVIAFEPVTFATDMWSVGVICYILLSGDSPFQGSSDMDTLRNVTASEWEFEEESFAEISPQAKDFICQLLQKEARYRLSSDEALEHPWLQSAGEGTTKALPKEKMKKFLAQQKWQKTGKAMLALTRMSLLSSKLEGRASCPGPQDKEDLGCSTEDEGCLSLQQISEPSFAEPQKDQVAGDDSHL</sequence>
<dbReference type="InterPro" id="IPR008271">
    <property type="entry name" value="Ser/Thr_kinase_AS"/>
</dbReference>
<keyword evidence="6" id="KW-0067">ATP-binding</keyword>
<evidence type="ECO:0000256" key="3">
    <source>
        <dbReference type="ARBA" id="ARBA00022679"/>
    </source>
</evidence>
<keyword evidence="3" id="KW-0808">Transferase</keyword>